<evidence type="ECO:0000313" key="3">
    <source>
        <dbReference type="Proteomes" id="UP000027730"/>
    </source>
</evidence>
<feature type="region of interest" description="Disordered" evidence="1">
    <location>
        <begin position="185"/>
        <end position="204"/>
    </location>
</feature>
<dbReference type="GeneID" id="25408073"/>
<gene>
    <name evidence="2" type="ORF">M436DRAFT_21951</name>
</gene>
<dbReference type="STRING" id="1043004.A0A074X5T0"/>
<reference evidence="2 3" key="1">
    <citation type="journal article" date="2014" name="BMC Genomics">
        <title>Genome sequencing of four Aureobasidium pullulans varieties: biotechnological potential, stress tolerance, and description of new species.</title>
        <authorList>
            <person name="Gostin Ar C."/>
            <person name="Ohm R.A."/>
            <person name="Kogej T."/>
            <person name="Sonjak S."/>
            <person name="Turk M."/>
            <person name="Zajc J."/>
            <person name="Zalar P."/>
            <person name="Grube M."/>
            <person name="Sun H."/>
            <person name="Han J."/>
            <person name="Sharma A."/>
            <person name="Chiniquy J."/>
            <person name="Ngan C.Y."/>
            <person name="Lipzen A."/>
            <person name="Barry K."/>
            <person name="Grigoriev I.V."/>
            <person name="Gunde-Cimerman N."/>
        </authorList>
    </citation>
    <scope>NUCLEOTIDE SEQUENCE [LARGE SCALE GENOMIC DNA]</scope>
    <source>
        <strain evidence="2 3">CBS 147.97</strain>
    </source>
</reference>
<evidence type="ECO:0000256" key="1">
    <source>
        <dbReference type="SAM" id="MobiDB-lite"/>
    </source>
</evidence>
<dbReference type="AlphaFoldDB" id="A0A074X5T0"/>
<dbReference type="RefSeq" id="XP_013424024.1">
    <property type="nucleotide sequence ID" value="XM_013568570.1"/>
</dbReference>
<keyword evidence="3" id="KW-1185">Reference proteome</keyword>
<feature type="non-terminal residue" evidence="2">
    <location>
        <position position="204"/>
    </location>
</feature>
<name>A0A074X5T0_9PEZI</name>
<protein>
    <submittedName>
        <fullName evidence="2">Uncharacterized protein</fullName>
    </submittedName>
</protein>
<proteinExistence type="predicted"/>
<sequence length="204" mass="23657">MAVPKTRSFYLPHTFQHKILCGLQTSLERVCFEYIMRTTPNVLQESQDQWGIDNPHALELNQYMRLFAKLNAFESKPIGPDNSGSMLRRLHHSLILLRNVAVHRKRSSIPSLRRWTHDAYTLAILAGDSKAAAQFENLGRYLEVEQQKMYADRKEAEERLLATVKELAIKRADLDRLEQEAMDRFSEEHEQVHARDSADLNKAI</sequence>
<accession>A0A074X5T0</accession>
<evidence type="ECO:0000313" key="2">
    <source>
        <dbReference type="EMBL" id="KEQ69946.1"/>
    </source>
</evidence>
<organism evidence="2 3">
    <name type="scientific">Aureobasidium namibiae CBS 147.97</name>
    <dbReference type="NCBI Taxonomy" id="1043004"/>
    <lineage>
        <taxon>Eukaryota</taxon>
        <taxon>Fungi</taxon>
        <taxon>Dikarya</taxon>
        <taxon>Ascomycota</taxon>
        <taxon>Pezizomycotina</taxon>
        <taxon>Dothideomycetes</taxon>
        <taxon>Dothideomycetidae</taxon>
        <taxon>Dothideales</taxon>
        <taxon>Saccotheciaceae</taxon>
        <taxon>Aureobasidium</taxon>
    </lineage>
</organism>
<dbReference type="EMBL" id="KL584719">
    <property type="protein sequence ID" value="KEQ69946.1"/>
    <property type="molecule type" value="Genomic_DNA"/>
</dbReference>
<dbReference type="OrthoDB" id="5324651at2759"/>
<dbReference type="HOGENOM" id="CLU_1224534_0_0_1"/>
<dbReference type="Proteomes" id="UP000027730">
    <property type="component" value="Unassembled WGS sequence"/>
</dbReference>